<comment type="similarity">
    <text evidence="1 3 4">Belongs to the TPP enzyme family.</text>
</comment>
<reference evidence="8" key="1">
    <citation type="journal article" date="2016" name="Front. Microbiol.">
        <title>Genome Sequence of the Piezophilic, Mesophilic Sulfate-Reducing Bacterium Desulfovibrio indicus J2T.</title>
        <authorList>
            <person name="Cao J."/>
            <person name="Maignien L."/>
            <person name="Shao Z."/>
            <person name="Alain K."/>
            <person name="Jebbar M."/>
        </authorList>
    </citation>
    <scope>NUCLEOTIDE SEQUENCE</scope>
    <source>
        <strain evidence="8">DSM 21893</strain>
    </source>
</reference>
<comment type="caution">
    <text evidence="3">Lacks conserved residue(s) required for the propagation of feature annotation.</text>
</comment>
<organism evidence="8 9">
    <name type="scientific">Methylobacterium bullatum</name>
    <dbReference type="NCBI Taxonomy" id="570505"/>
    <lineage>
        <taxon>Bacteria</taxon>
        <taxon>Pseudomonadati</taxon>
        <taxon>Pseudomonadota</taxon>
        <taxon>Alphaproteobacteria</taxon>
        <taxon>Hyphomicrobiales</taxon>
        <taxon>Methylobacteriaceae</taxon>
        <taxon>Methylobacterium</taxon>
    </lineage>
</organism>
<dbReference type="AlphaFoldDB" id="A0AAV4ZAH6"/>
<feature type="binding site" evidence="3">
    <location>
        <position position="474"/>
    </location>
    <ligand>
        <name>Mg(2+)</name>
        <dbReference type="ChEBI" id="CHEBI:18420"/>
    </ligand>
</feature>
<keyword evidence="3" id="KW-0446">Lipid-binding</keyword>
<dbReference type="CDD" id="cd02014">
    <property type="entry name" value="TPP_POX"/>
    <property type="match status" value="1"/>
</dbReference>
<comment type="cofactor">
    <cofactor evidence="3">
        <name>thiamine diphosphate</name>
        <dbReference type="ChEBI" id="CHEBI:58937"/>
    </cofactor>
    <text evidence="3">Binds 1 thiamine pyrophosphate per subunit.</text>
</comment>
<comment type="cofactor">
    <cofactor evidence="3">
        <name>Mg(2+)</name>
        <dbReference type="ChEBI" id="CHEBI:18420"/>
    </cofactor>
    <text evidence="3">Binds 1 Mg(2+) ion per subunit.</text>
</comment>
<evidence type="ECO:0000256" key="4">
    <source>
        <dbReference type="RuleBase" id="RU362132"/>
    </source>
</evidence>
<dbReference type="FunFam" id="3.40.50.1220:FF:000013">
    <property type="entry name" value="Pyruvate dehydrogenase [ubiquinone]"/>
    <property type="match status" value="1"/>
</dbReference>
<dbReference type="HAMAP" id="MF_00850">
    <property type="entry name" value="POX"/>
    <property type="match status" value="1"/>
</dbReference>
<dbReference type="SUPFAM" id="SSF52467">
    <property type="entry name" value="DHS-like NAD/FAD-binding domain"/>
    <property type="match status" value="1"/>
</dbReference>
<feature type="region of interest" description="FAD-binding domain" evidence="3">
    <location>
        <begin position="186"/>
        <end position="337"/>
    </location>
</feature>
<dbReference type="GO" id="GO:0042867">
    <property type="term" value="P:pyruvate catabolic process"/>
    <property type="evidence" value="ECO:0007669"/>
    <property type="project" value="UniProtKB-UniRule"/>
</dbReference>
<dbReference type="GO" id="GO:0030976">
    <property type="term" value="F:thiamine pyrophosphate binding"/>
    <property type="evidence" value="ECO:0007669"/>
    <property type="project" value="UniProtKB-UniRule"/>
</dbReference>
<dbReference type="Gene3D" id="3.40.50.970">
    <property type="match status" value="2"/>
</dbReference>
<comment type="catalytic activity">
    <reaction evidence="3">
        <text>a ubiquinone + pyruvate + H2O = a ubiquinol + acetate + CO2</text>
        <dbReference type="Rhea" id="RHEA:27405"/>
        <dbReference type="Rhea" id="RHEA-COMP:9565"/>
        <dbReference type="Rhea" id="RHEA-COMP:9566"/>
        <dbReference type="ChEBI" id="CHEBI:15361"/>
        <dbReference type="ChEBI" id="CHEBI:15377"/>
        <dbReference type="ChEBI" id="CHEBI:16389"/>
        <dbReference type="ChEBI" id="CHEBI:16526"/>
        <dbReference type="ChEBI" id="CHEBI:17976"/>
        <dbReference type="ChEBI" id="CHEBI:30089"/>
        <dbReference type="EC" id="1.2.5.1"/>
    </reaction>
</comment>
<evidence type="ECO:0000256" key="3">
    <source>
        <dbReference type="HAMAP-Rule" id="MF_00850"/>
    </source>
</evidence>
<evidence type="ECO:0000313" key="8">
    <source>
        <dbReference type="EMBL" id="GJD40629.1"/>
    </source>
</evidence>
<dbReference type="InterPro" id="IPR044261">
    <property type="entry name" value="Pyruvate_dehydrogenase"/>
</dbReference>
<feature type="binding site" evidence="3">
    <location>
        <begin position="447"/>
        <end position="449"/>
    </location>
    <ligand>
        <name>thiamine diphosphate</name>
        <dbReference type="ChEBI" id="CHEBI:58937"/>
    </ligand>
</feature>
<keyword evidence="3" id="KW-0460">Magnesium</keyword>
<feature type="region of interest" description="Membrane-binding domain" evidence="3">
    <location>
        <begin position="545"/>
        <end position="586"/>
    </location>
</feature>
<dbReference type="RefSeq" id="WP_192215505.1">
    <property type="nucleotide sequence ID" value="NZ_BPQF01000015.1"/>
</dbReference>
<comment type="cofactor">
    <cofactor evidence="3">
        <name>FAD</name>
        <dbReference type="ChEBI" id="CHEBI:57692"/>
    </cofactor>
    <text evidence="3">Binds 1 FAD per subunit.</text>
</comment>
<dbReference type="GO" id="GO:0048039">
    <property type="term" value="F:ubiquinone binding"/>
    <property type="evidence" value="ECO:0007669"/>
    <property type="project" value="UniProtKB-UniRule"/>
</dbReference>
<keyword evidence="3" id="KW-0285">Flavoprotein</keyword>
<dbReference type="NCBIfam" id="NF006591">
    <property type="entry name" value="PRK09124.1"/>
    <property type="match status" value="1"/>
</dbReference>
<comment type="function">
    <text evidence="3">A peripheral cell membrane enzyme that catalyzes the oxidative decarboxylation of pyruvate to form acetate and CO(2). It channels electrons from the cytoplasm to the respiratory chain at the cell membrane via ubiquinone.</text>
</comment>
<keyword evidence="3" id="KW-0547">Nucleotide-binding</keyword>
<evidence type="ECO:0000256" key="2">
    <source>
        <dbReference type="ARBA" id="ARBA00023052"/>
    </source>
</evidence>
<evidence type="ECO:0000256" key="1">
    <source>
        <dbReference type="ARBA" id="ARBA00007812"/>
    </source>
</evidence>
<keyword evidence="3" id="KW-0479">Metal-binding</keyword>
<feature type="binding site" evidence="3">
    <location>
        <position position="295"/>
    </location>
    <ligand>
        <name>FAD</name>
        <dbReference type="ChEBI" id="CHEBI:57692"/>
    </ligand>
</feature>
<dbReference type="Pfam" id="PF02776">
    <property type="entry name" value="TPP_enzyme_N"/>
    <property type="match status" value="1"/>
</dbReference>
<dbReference type="GO" id="GO:0005886">
    <property type="term" value="C:plasma membrane"/>
    <property type="evidence" value="ECO:0007669"/>
    <property type="project" value="UniProtKB-SubCell"/>
</dbReference>
<dbReference type="SUPFAM" id="SSF52518">
    <property type="entry name" value="Thiamin diphosphate-binding fold (THDP-binding)"/>
    <property type="match status" value="2"/>
</dbReference>
<feature type="binding site" evidence="3">
    <location>
        <begin position="254"/>
        <end position="257"/>
    </location>
    <ligand>
        <name>FAD</name>
        <dbReference type="ChEBI" id="CHEBI:57692"/>
    </ligand>
</feature>
<feature type="site" description="Moves into active site upon enzyme activation, plays a role in electron transfer" evidence="3">
    <location>
        <position position="479"/>
    </location>
</feature>
<comment type="subunit">
    <text evidence="3">Homotetramer.</text>
</comment>
<dbReference type="GO" id="GO:0008289">
    <property type="term" value="F:lipid binding"/>
    <property type="evidence" value="ECO:0007669"/>
    <property type="project" value="UniProtKB-UniRule"/>
</dbReference>
<keyword evidence="3" id="KW-1003">Cell membrane</keyword>
<feature type="binding site" evidence="3">
    <location>
        <position position="51"/>
    </location>
    <ligand>
        <name>thiamine diphosphate</name>
        <dbReference type="ChEBI" id="CHEBI:58937"/>
    </ligand>
</feature>
<feature type="binding site" evidence="3">
    <location>
        <begin position="474"/>
        <end position="480"/>
    </location>
    <ligand>
        <name>thiamine diphosphate</name>
        <dbReference type="ChEBI" id="CHEBI:58937"/>
    </ligand>
</feature>
<accession>A0AAV4ZAH6</accession>
<keyword evidence="3" id="KW-0560">Oxidoreductase</keyword>
<keyword evidence="3 8" id="KW-0670">Pyruvate</keyword>
<dbReference type="PANTHER" id="PTHR42981:SF2">
    <property type="entry name" value="PYRUVATE DEHYDROGENASE [UBIQUINONE]"/>
    <property type="match status" value="1"/>
</dbReference>
<feature type="binding site" evidence="3">
    <location>
        <position position="447"/>
    </location>
    <ligand>
        <name>Mg(2+)</name>
        <dbReference type="ChEBI" id="CHEBI:18420"/>
    </ligand>
</feature>
<feature type="binding site" evidence="3">
    <location>
        <begin position="420"/>
        <end position="422"/>
    </location>
    <ligand>
        <name>thiamine diphosphate</name>
        <dbReference type="ChEBI" id="CHEBI:58937"/>
    </ligand>
</feature>
<feature type="domain" description="Thiamine pyrophosphate enzyme N-terminal TPP-binding" evidence="7">
    <location>
        <begin position="6"/>
        <end position="120"/>
    </location>
</feature>
<dbReference type="InterPro" id="IPR029035">
    <property type="entry name" value="DHS-like_NAD/FAD-binding_dom"/>
</dbReference>
<dbReference type="GO" id="GO:0000287">
    <property type="term" value="F:magnesium ion binding"/>
    <property type="evidence" value="ECO:0007669"/>
    <property type="project" value="UniProtKB-UniRule"/>
</dbReference>
<dbReference type="InterPro" id="IPR047212">
    <property type="entry name" value="TPP_POXB-like"/>
</dbReference>
<comment type="activity regulation">
    <text evidence="3">The C-terminus inhibits activity; it has to move for the enzyme to be active. Activated by lipid-binding, which occurs via the C-terminus.</text>
</comment>
<keyword evidence="3" id="KW-0830">Ubiquinone</keyword>
<evidence type="ECO:0000259" key="5">
    <source>
        <dbReference type="Pfam" id="PF00205"/>
    </source>
</evidence>
<evidence type="ECO:0000259" key="7">
    <source>
        <dbReference type="Pfam" id="PF02776"/>
    </source>
</evidence>
<dbReference type="GO" id="GO:0050660">
    <property type="term" value="F:flavin adenine dinucleotide binding"/>
    <property type="evidence" value="ECO:0007669"/>
    <property type="project" value="UniProtKB-UniRule"/>
</dbReference>
<feature type="binding site" evidence="3">
    <location>
        <begin position="277"/>
        <end position="281"/>
    </location>
    <ligand>
        <name>FAD</name>
        <dbReference type="ChEBI" id="CHEBI:57692"/>
    </ligand>
</feature>
<dbReference type="Gene3D" id="3.40.50.1220">
    <property type="entry name" value="TPP-binding domain"/>
    <property type="match status" value="1"/>
</dbReference>
<comment type="domain">
    <text evidence="3">Has 4 domains; the Pyr domain which binds the pyrimidine moiety of the thiamine pyrophosphate cofactor, the FAD-binding domain, the PP-binding domain which binds the pyrophosphate portion of thiamine pyrophosphate and the C-terminal membrane binding region. The C-terminus is held closely against the rest of the protein and covers the active site; during activation it unfolds from the rest of the protein and forms an amphipathic helix upon membrane binding, exposing the active site.</text>
</comment>
<comment type="subcellular location">
    <subcellularLocation>
        <location evidence="3">Cell membrane</location>
        <topology evidence="3">Peripheral membrane protein</topology>
        <orientation evidence="3">Cytoplasmic side</orientation>
    </subcellularLocation>
</comment>
<dbReference type="InterPro" id="IPR047211">
    <property type="entry name" value="POXB-like"/>
</dbReference>
<name>A0AAV4ZAH6_9HYPH</name>
<sequence length="586" mass="62309">MKIDIVADLVVETLQQVGVRRIYGVVGDSLNAITESIRARGVIDWVHVRHEEVGAFAAGAESQLTGELAVCAGSCGPGHVHLVNGLFDCHRTRTPVLAIAAHIPSAEIGSGYFQETDPKALFAQCSHYCELVSDPSQLPFVLENAIRAAVGERGVAVVIIPGDVALKDAPARAIAPNAGLLPTKPVIRPADAELDALAELLDGSSKITLLCGRGCAGAHAELLQLAEALKSPIVHALGGKEYVEYDNPFDVGMTGLIGFSSGYAAMRDCDTLLMLGTDFPYKQFYPAHAKVAQIDLRPNQLGRRTKLDLGLVGDVRDTIAALLPKLGVKSDRAWLDASLKHYAKAREDLDDLATGAPTKGWFGLKSAKSPIHPQYLTKLVSEAAADDAVFTADVGTPTIWAARYLKMNGKRRLLGSWVHGSMANAMAQGIGAQAACPGRQVVALSGDGGFTMLMGDLLTLRQEKLPLKVVIYNNGSLGFVEMEMKAAGYLETGVALENPDFAAMARAVGLHAVRVEDPAELEGAVRDVLAHDGPAVLDVVVNRQELSIPPKIDGQQVKGFSLYVLRAVMSGRGDSVLDLAKTNIIR</sequence>
<dbReference type="Pfam" id="PF02775">
    <property type="entry name" value="TPP_enzyme_C"/>
    <property type="match status" value="1"/>
</dbReference>
<dbReference type="EC" id="1.2.5.1" evidence="3"/>
<reference evidence="8" key="2">
    <citation type="submission" date="2021-08" db="EMBL/GenBank/DDBJ databases">
        <authorList>
            <person name="Tani A."/>
            <person name="Ola A."/>
            <person name="Ogura Y."/>
            <person name="Katsura K."/>
            <person name="Hayashi T."/>
        </authorList>
    </citation>
    <scope>NUCLEOTIDE SEQUENCE</scope>
    <source>
        <strain evidence="8">DSM 21893</strain>
    </source>
</reference>
<dbReference type="Proteomes" id="UP001055307">
    <property type="component" value="Unassembled WGS sequence"/>
</dbReference>
<dbReference type="InterPro" id="IPR029061">
    <property type="entry name" value="THDP-binding"/>
</dbReference>
<dbReference type="Pfam" id="PF00205">
    <property type="entry name" value="TPP_enzyme_M"/>
    <property type="match status" value="1"/>
</dbReference>
<protein>
    <recommendedName>
        <fullName evidence="3">Pyruvate dehydrogenase [ubiquinone]</fullName>
        <ecNumber evidence="3">1.2.5.1</ecNumber>
    </recommendedName>
    <alternativeName>
        <fullName evidence="3">Pyruvate oxidase</fullName>
        <shortName evidence="3">POX</shortName>
    </alternativeName>
    <alternativeName>
        <fullName evidence="3">Pyruvate:ubiquinone-8 oxidoreductase</fullName>
    </alternativeName>
</protein>
<evidence type="ECO:0000259" key="6">
    <source>
        <dbReference type="Pfam" id="PF02775"/>
    </source>
</evidence>
<dbReference type="GO" id="GO:0052737">
    <property type="term" value="F:pyruvate dehydrogenase (quinone) activity"/>
    <property type="evidence" value="ECO:0007669"/>
    <property type="project" value="UniProtKB-UniRule"/>
</dbReference>
<feature type="domain" description="Thiamine pyrophosphate enzyme TPP-binding" evidence="6">
    <location>
        <begin position="393"/>
        <end position="539"/>
    </location>
</feature>
<dbReference type="CDD" id="cd07039">
    <property type="entry name" value="TPP_PYR_POX"/>
    <property type="match status" value="1"/>
</dbReference>
<keyword evidence="3" id="KW-0274">FAD</keyword>
<proteinExistence type="inferred from homology"/>
<feature type="domain" description="Thiamine pyrophosphate enzyme central" evidence="5">
    <location>
        <begin position="194"/>
        <end position="322"/>
    </location>
</feature>
<comment type="caution">
    <text evidence="8">The sequence shown here is derived from an EMBL/GenBank/DDBJ whole genome shotgun (WGS) entry which is preliminary data.</text>
</comment>
<dbReference type="EMBL" id="BPQF01000015">
    <property type="protein sequence ID" value="GJD40629.1"/>
    <property type="molecule type" value="Genomic_DNA"/>
</dbReference>
<dbReference type="PANTHER" id="PTHR42981">
    <property type="entry name" value="PYRUVATE DEHYDROGENASE [UBIQUINONE]"/>
    <property type="match status" value="1"/>
</dbReference>
<dbReference type="InterPro" id="IPR012000">
    <property type="entry name" value="Thiamin_PyroP_enz_cen_dom"/>
</dbReference>
<dbReference type="InterPro" id="IPR012001">
    <property type="entry name" value="Thiamin_PyroP_enz_TPP-bd_dom"/>
</dbReference>
<dbReference type="InterPro" id="IPR047210">
    <property type="entry name" value="TPP_PYR_POXB-like"/>
</dbReference>
<dbReference type="InterPro" id="IPR011766">
    <property type="entry name" value="TPP_enzyme_TPP-bd"/>
</dbReference>
<dbReference type="PROSITE" id="PS00187">
    <property type="entry name" value="TPP_ENZYMES"/>
    <property type="match status" value="1"/>
</dbReference>
<evidence type="ECO:0000313" key="9">
    <source>
        <dbReference type="Proteomes" id="UP001055307"/>
    </source>
</evidence>
<dbReference type="InterPro" id="IPR000399">
    <property type="entry name" value="TPP-bd_CS"/>
</dbReference>
<gene>
    <name evidence="3 8" type="primary">poxB</name>
    <name evidence="8" type="ORF">OICFNHDK_3102</name>
</gene>
<keyword evidence="2 3" id="KW-0786">Thiamine pyrophosphate</keyword>
<keyword evidence="9" id="KW-1185">Reference proteome</keyword>
<keyword evidence="3" id="KW-0472">Membrane</keyword>